<evidence type="ECO:0000313" key="3">
    <source>
        <dbReference type="Proteomes" id="UP000291591"/>
    </source>
</evidence>
<dbReference type="SUPFAM" id="SSF50090">
    <property type="entry name" value="Electron transport accessory proteins"/>
    <property type="match status" value="1"/>
</dbReference>
<evidence type="ECO:0000259" key="1">
    <source>
        <dbReference type="Pfam" id="PF21006"/>
    </source>
</evidence>
<dbReference type="InterPro" id="IPR008990">
    <property type="entry name" value="Elect_transpt_acc-like_dom_sf"/>
</dbReference>
<dbReference type="NCBIfam" id="TIGR03889">
    <property type="entry name" value="nitrile_acc"/>
    <property type="match status" value="1"/>
</dbReference>
<sequence length="93" mass="10294">MFAEPWHAQAFALAVALHEQGRFAWPEFADELAAAVRAQPDREYYASWLTALELVVVTRGLTSADDIAAREDAWHRAAHATPHGEPITLERAG</sequence>
<dbReference type="Pfam" id="PF21006">
    <property type="entry name" value="NHase_beta_N"/>
    <property type="match status" value="1"/>
</dbReference>
<proteinExistence type="predicted"/>
<dbReference type="InterPro" id="IPR042262">
    <property type="entry name" value="CN_hydtase_beta_C"/>
</dbReference>
<name>A0A4Q7UVV0_PSEST</name>
<feature type="domain" description="Nitrile hydratase beta subunit-like N-terminal" evidence="1">
    <location>
        <begin position="1"/>
        <end position="76"/>
    </location>
</feature>
<evidence type="ECO:0000313" key="2">
    <source>
        <dbReference type="EMBL" id="RZT85895.1"/>
    </source>
</evidence>
<dbReference type="EMBL" id="SHKL01000001">
    <property type="protein sequence ID" value="RZT85895.1"/>
    <property type="molecule type" value="Genomic_DNA"/>
</dbReference>
<reference evidence="2 3" key="1">
    <citation type="submission" date="2019-02" db="EMBL/GenBank/DDBJ databases">
        <title>Sequencing the genomes of 1000 actinobacteria strains.</title>
        <authorList>
            <person name="Klenk H.-P."/>
        </authorList>
    </citation>
    <scope>NUCLEOTIDE SEQUENCE [LARGE SCALE GENOMIC DNA]</scope>
    <source>
        <strain evidence="2 3">DSM 45779</strain>
    </source>
</reference>
<organism evidence="2 3">
    <name type="scientific">Pseudonocardia sediminis</name>
    <dbReference type="NCBI Taxonomy" id="1397368"/>
    <lineage>
        <taxon>Bacteria</taxon>
        <taxon>Bacillati</taxon>
        <taxon>Actinomycetota</taxon>
        <taxon>Actinomycetes</taxon>
        <taxon>Pseudonocardiales</taxon>
        <taxon>Pseudonocardiaceae</taxon>
        <taxon>Pseudonocardia</taxon>
    </lineage>
</organism>
<accession>A0A4Q7UVV0</accession>
<dbReference type="InterPro" id="IPR049054">
    <property type="entry name" value="CN_hydtase_beta-like_N"/>
</dbReference>
<comment type="caution">
    <text evidence="2">The sequence shown here is derived from an EMBL/GenBank/DDBJ whole genome shotgun (WGS) entry which is preliminary data.</text>
</comment>
<dbReference type="AlphaFoldDB" id="A0A4Q7UVV0"/>
<dbReference type="InterPro" id="IPR023808">
    <property type="entry name" value="Nitrile_Hydratase_acc_put"/>
</dbReference>
<protein>
    <submittedName>
        <fullName evidence="2">Nitrile hydratase accessory protein</fullName>
    </submittedName>
</protein>
<dbReference type="Gene3D" id="1.10.472.20">
    <property type="entry name" value="Nitrile hydratase, beta subunit"/>
    <property type="match status" value="1"/>
</dbReference>
<dbReference type="Proteomes" id="UP000291591">
    <property type="component" value="Unassembled WGS sequence"/>
</dbReference>
<gene>
    <name evidence="2" type="ORF">EV383_2782</name>
</gene>
<keyword evidence="3" id="KW-1185">Reference proteome</keyword>